<evidence type="ECO:0000313" key="1">
    <source>
        <dbReference type="EMBL" id="KAH9306131.1"/>
    </source>
</evidence>
<gene>
    <name evidence="1" type="ORF">KI387_010535</name>
</gene>
<dbReference type="OMA" id="SHVAYEC"/>
<reference evidence="1 2" key="1">
    <citation type="journal article" date="2021" name="Nat. Plants">
        <title>The Taxus genome provides insights into paclitaxel biosynthesis.</title>
        <authorList>
            <person name="Xiong X."/>
            <person name="Gou J."/>
            <person name="Liao Q."/>
            <person name="Li Y."/>
            <person name="Zhou Q."/>
            <person name="Bi G."/>
            <person name="Li C."/>
            <person name="Du R."/>
            <person name="Wang X."/>
            <person name="Sun T."/>
            <person name="Guo L."/>
            <person name="Liang H."/>
            <person name="Lu P."/>
            <person name="Wu Y."/>
            <person name="Zhang Z."/>
            <person name="Ro D.K."/>
            <person name="Shang Y."/>
            <person name="Huang S."/>
            <person name="Yan J."/>
        </authorList>
    </citation>
    <scope>NUCLEOTIDE SEQUENCE [LARGE SCALE GENOMIC DNA]</scope>
    <source>
        <strain evidence="1">Ta-2019</strain>
    </source>
</reference>
<evidence type="ECO:0000313" key="2">
    <source>
        <dbReference type="Proteomes" id="UP000824469"/>
    </source>
</evidence>
<keyword evidence="2" id="KW-1185">Reference proteome</keyword>
<dbReference type="PANTHER" id="PTHR33240:SF15">
    <property type="entry name" value="GAG-PRO-LIKE PROTEIN"/>
    <property type="match status" value="1"/>
</dbReference>
<proteinExistence type="predicted"/>
<dbReference type="Proteomes" id="UP000824469">
    <property type="component" value="Unassembled WGS sequence"/>
</dbReference>
<dbReference type="CDD" id="cd00303">
    <property type="entry name" value="retropepsin_like"/>
    <property type="match status" value="1"/>
</dbReference>
<accession>A0AA38FL62</accession>
<comment type="caution">
    <text evidence="1">The sequence shown here is derived from an EMBL/GenBank/DDBJ whole genome shotgun (WGS) entry which is preliminary data.</text>
</comment>
<dbReference type="EMBL" id="JAHRHJ020000008">
    <property type="protein sequence ID" value="KAH9306131.1"/>
    <property type="molecule type" value="Genomic_DNA"/>
</dbReference>
<dbReference type="PANTHER" id="PTHR33240">
    <property type="entry name" value="OS08G0508500 PROTEIN"/>
    <property type="match status" value="1"/>
</dbReference>
<dbReference type="InterPro" id="IPR021109">
    <property type="entry name" value="Peptidase_aspartic_dom_sf"/>
</dbReference>
<name>A0AA38FL62_TAXCH</name>
<sequence length="192" mass="21611">MNLQAMITRLHTNDHITFDHTTIPHNNPEHNLPLYLEVVATRRKIKRVIVDGGFGLNICTLKLVKQLGHSKIELGAKTITITAYENEERDSPGTIVVPMEEGPTCHNTTFHVLDLDLPYNMLLGRPWIHVMQVIPSTFHQCIKLCHEGQVVTILGDPEPFTHCRALHSFSHVAYECPSADVVVPLQTEAIKN</sequence>
<dbReference type="Gene3D" id="2.40.70.10">
    <property type="entry name" value="Acid Proteases"/>
    <property type="match status" value="1"/>
</dbReference>
<organism evidence="1 2">
    <name type="scientific">Taxus chinensis</name>
    <name type="common">Chinese yew</name>
    <name type="synonym">Taxus wallichiana var. chinensis</name>
    <dbReference type="NCBI Taxonomy" id="29808"/>
    <lineage>
        <taxon>Eukaryota</taxon>
        <taxon>Viridiplantae</taxon>
        <taxon>Streptophyta</taxon>
        <taxon>Embryophyta</taxon>
        <taxon>Tracheophyta</taxon>
        <taxon>Spermatophyta</taxon>
        <taxon>Pinopsida</taxon>
        <taxon>Pinidae</taxon>
        <taxon>Conifers II</taxon>
        <taxon>Cupressales</taxon>
        <taxon>Taxaceae</taxon>
        <taxon>Taxus</taxon>
    </lineage>
</organism>
<protein>
    <submittedName>
        <fullName evidence="1">Uncharacterized protein</fullName>
    </submittedName>
</protein>
<dbReference type="AlphaFoldDB" id="A0AA38FL62"/>